<dbReference type="InterPro" id="IPR035684">
    <property type="entry name" value="ArgRS_core"/>
</dbReference>
<keyword evidence="4 9" id="KW-0547">Nucleotide-binding</keyword>
<dbReference type="Pfam" id="PF03485">
    <property type="entry name" value="Arg_tRNA_synt_N"/>
    <property type="match status" value="1"/>
</dbReference>
<proteinExistence type="inferred from homology"/>
<dbReference type="InterPro" id="IPR001412">
    <property type="entry name" value="aa-tRNA-synth_I_CS"/>
</dbReference>
<evidence type="ECO:0000256" key="7">
    <source>
        <dbReference type="ARBA" id="ARBA00023146"/>
    </source>
</evidence>
<dbReference type="PANTHER" id="PTHR11956:SF5">
    <property type="entry name" value="ARGININE--TRNA LIGASE, CYTOPLASMIC"/>
    <property type="match status" value="1"/>
</dbReference>
<organism evidence="13 14">
    <name type="scientific">Massilicoli timonensis</name>
    <dbReference type="NCBI Taxonomy" id="2015901"/>
    <lineage>
        <taxon>Bacteria</taxon>
        <taxon>Bacillati</taxon>
        <taxon>Bacillota</taxon>
        <taxon>Erysipelotrichia</taxon>
        <taxon>Erysipelotrichales</taxon>
        <taxon>Erysipelotrichaceae</taxon>
        <taxon>Massilicoli</taxon>
    </lineage>
</organism>
<dbReference type="SMART" id="SM00836">
    <property type="entry name" value="DALR_1"/>
    <property type="match status" value="1"/>
</dbReference>
<evidence type="ECO:0000256" key="3">
    <source>
        <dbReference type="ARBA" id="ARBA00022598"/>
    </source>
</evidence>
<keyword evidence="2 9" id="KW-0963">Cytoplasm</keyword>
<accession>A0ABT1SJD5</accession>
<evidence type="ECO:0000256" key="9">
    <source>
        <dbReference type="HAMAP-Rule" id="MF_00123"/>
    </source>
</evidence>
<evidence type="ECO:0000256" key="8">
    <source>
        <dbReference type="ARBA" id="ARBA00049339"/>
    </source>
</evidence>
<feature type="domain" description="Arginyl tRNA synthetase N-terminal" evidence="12">
    <location>
        <begin position="6"/>
        <end position="91"/>
    </location>
</feature>
<dbReference type="Gene3D" id="3.30.1360.70">
    <property type="entry name" value="Arginyl tRNA synthetase N-terminal domain"/>
    <property type="match status" value="1"/>
</dbReference>
<dbReference type="SUPFAM" id="SSF52374">
    <property type="entry name" value="Nucleotidylyl transferase"/>
    <property type="match status" value="1"/>
</dbReference>
<dbReference type="EC" id="6.1.1.19" evidence="9"/>
<dbReference type="EMBL" id="JANGCH010000003">
    <property type="protein sequence ID" value="MCQ5121338.1"/>
    <property type="molecule type" value="Genomic_DNA"/>
</dbReference>
<protein>
    <recommendedName>
        <fullName evidence="9">Arginine--tRNA ligase</fullName>
        <ecNumber evidence="9">6.1.1.19</ecNumber>
    </recommendedName>
    <alternativeName>
        <fullName evidence="9">Arginyl-tRNA synthetase</fullName>
        <shortName evidence="9">ArgRS</shortName>
    </alternativeName>
</protein>
<dbReference type="SUPFAM" id="SSF55190">
    <property type="entry name" value="Arginyl-tRNA synthetase (ArgRS), N-terminal 'additional' domain"/>
    <property type="match status" value="1"/>
</dbReference>
<keyword evidence="3 9" id="KW-0436">Ligase</keyword>
<evidence type="ECO:0000256" key="2">
    <source>
        <dbReference type="ARBA" id="ARBA00022490"/>
    </source>
</evidence>
<comment type="catalytic activity">
    <reaction evidence="8 9">
        <text>tRNA(Arg) + L-arginine + ATP = L-arginyl-tRNA(Arg) + AMP + diphosphate</text>
        <dbReference type="Rhea" id="RHEA:20301"/>
        <dbReference type="Rhea" id="RHEA-COMP:9658"/>
        <dbReference type="Rhea" id="RHEA-COMP:9673"/>
        <dbReference type="ChEBI" id="CHEBI:30616"/>
        <dbReference type="ChEBI" id="CHEBI:32682"/>
        <dbReference type="ChEBI" id="CHEBI:33019"/>
        <dbReference type="ChEBI" id="CHEBI:78442"/>
        <dbReference type="ChEBI" id="CHEBI:78513"/>
        <dbReference type="ChEBI" id="CHEBI:456215"/>
        <dbReference type="EC" id="6.1.1.19"/>
    </reaction>
</comment>
<keyword evidence="6 9" id="KW-0648">Protein biosynthesis</keyword>
<keyword evidence="14" id="KW-1185">Reference proteome</keyword>
<dbReference type="InterPro" id="IPR014729">
    <property type="entry name" value="Rossmann-like_a/b/a_fold"/>
</dbReference>
<dbReference type="NCBIfam" id="TIGR00456">
    <property type="entry name" value="argS"/>
    <property type="match status" value="1"/>
</dbReference>
<dbReference type="HAMAP" id="MF_00123">
    <property type="entry name" value="Arg_tRNA_synth"/>
    <property type="match status" value="1"/>
</dbReference>
<evidence type="ECO:0000313" key="14">
    <source>
        <dbReference type="Proteomes" id="UP001524435"/>
    </source>
</evidence>
<name>A0ABT1SJD5_9FIRM</name>
<evidence type="ECO:0000256" key="5">
    <source>
        <dbReference type="ARBA" id="ARBA00022840"/>
    </source>
</evidence>
<dbReference type="Gene3D" id="1.10.730.10">
    <property type="entry name" value="Isoleucyl-tRNA Synthetase, Domain 1"/>
    <property type="match status" value="1"/>
</dbReference>
<dbReference type="RefSeq" id="WP_256197490.1">
    <property type="nucleotide sequence ID" value="NZ_JANGCH010000003.1"/>
</dbReference>
<comment type="caution">
    <text evidence="13">The sequence shown here is derived from an EMBL/GenBank/DDBJ whole genome shotgun (WGS) entry which is preliminary data.</text>
</comment>
<dbReference type="SMART" id="SM01016">
    <property type="entry name" value="Arg_tRNA_synt_N"/>
    <property type="match status" value="1"/>
</dbReference>
<dbReference type="InterPro" id="IPR001278">
    <property type="entry name" value="Arg-tRNA-ligase"/>
</dbReference>
<comment type="similarity">
    <text evidence="1 9 10">Belongs to the class-I aminoacyl-tRNA synthetase family.</text>
</comment>
<dbReference type="PROSITE" id="PS00178">
    <property type="entry name" value="AA_TRNA_LIGASE_I"/>
    <property type="match status" value="1"/>
</dbReference>
<evidence type="ECO:0000313" key="13">
    <source>
        <dbReference type="EMBL" id="MCQ5121338.1"/>
    </source>
</evidence>
<sequence>MSLIETELKQGIKSALKQVYDLEVENDFVVIEIPKNPDMGDYSTNVAMRLAKQLHNSPRAIAEGMLEAIKEASPFVESAEVAGAGFINFRIKKSKIADVIHTVLKEGEHFGENESGKGVSILVEYVSANPTGDLHLGHARGAAWGDCITRLLNKSGYNCLREFYVNDAGVQITKLGQSLLARYLQLFGIDAALPEDGYHGQDVADIAKIVKEQEGDKWVNVSADQEEERLQHFRKEGIRLELDKIKRDLDYFRVHFDSWISEQSLYDRGLVEETLKKMEDMGLTYEKDGAVWFKTTEFGRDDKDRVLRKQDGTYTYFAPDIANHMDKIARGYPKMVNLWGADHHGYIARMKTAIHAMGYGWDDLEVDIIQMVRLVEDGKEVKMSKRAGNAITIRELVDEVGADAARYLFVSKAVDTHMDFDIALAKRKSNDNPVYYAQYAHARMCSILRQAPALKEVSEYTRLTSEKEKALLKLIAEFPEMVADAALTRQPNKVCNYIQKLAQHFHSFYNACKVLDDKNPELSNERLALLNATKITLANALDLVGVSAPERM</sequence>
<dbReference type="Pfam" id="PF05746">
    <property type="entry name" value="DALR_1"/>
    <property type="match status" value="1"/>
</dbReference>
<dbReference type="Gene3D" id="3.40.50.620">
    <property type="entry name" value="HUPs"/>
    <property type="match status" value="1"/>
</dbReference>
<feature type="domain" description="DALR anticodon binding" evidence="11">
    <location>
        <begin position="437"/>
        <end position="552"/>
    </location>
</feature>
<evidence type="ECO:0000256" key="10">
    <source>
        <dbReference type="RuleBase" id="RU363038"/>
    </source>
</evidence>
<dbReference type="InterPro" id="IPR036695">
    <property type="entry name" value="Arg-tRNA-synth_N_sf"/>
</dbReference>
<dbReference type="CDD" id="cd00671">
    <property type="entry name" value="ArgRS_core"/>
    <property type="match status" value="1"/>
</dbReference>
<feature type="short sequence motif" description="'HIGH' region" evidence="9">
    <location>
        <begin position="128"/>
        <end position="138"/>
    </location>
</feature>
<keyword evidence="7 9" id="KW-0030">Aminoacyl-tRNA synthetase</keyword>
<comment type="subunit">
    <text evidence="9">Monomer.</text>
</comment>
<keyword evidence="5 9" id="KW-0067">ATP-binding</keyword>
<evidence type="ECO:0000256" key="1">
    <source>
        <dbReference type="ARBA" id="ARBA00005594"/>
    </source>
</evidence>
<reference evidence="13 14" key="1">
    <citation type="submission" date="2022-06" db="EMBL/GenBank/DDBJ databases">
        <title>Isolation of gut microbiota from human fecal samples.</title>
        <authorList>
            <person name="Pamer E.G."/>
            <person name="Barat B."/>
            <person name="Waligurski E."/>
            <person name="Medina S."/>
            <person name="Paddock L."/>
            <person name="Mostad J."/>
        </authorList>
    </citation>
    <scope>NUCLEOTIDE SEQUENCE [LARGE SCALE GENOMIC DNA]</scope>
    <source>
        <strain evidence="13 14">DFI.6.1</strain>
    </source>
</reference>
<dbReference type="PRINTS" id="PR01038">
    <property type="entry name" value="TRNASYNTHARG"/>
</dbReference>
<evidence type="ECO:0000256" key="6">
    <source>
        <dbReference type="ARBA" id="ARBA00022917"/>
    </source>
</evidence>
<dbReference type="PANTHER" id="PTHR11956">
    <property type="entry name" value="ARGINYL-TRNA SYNTHETASE"/>
    <property type="match status" value="1"/>
</dbReference>
<dbReference type="Proteomes" id="UP001524435">
    <property type="component" value="Unassembled WGS sequence"/>
</dbReference>
<dbReference type="InterPro" id="IPR005148">
    <property type="entry name" value="Arg-tRNA-synth_N"/>
</dbReference>
<dbReference type="GO" id="GO:0004814">
    <property type="term" value="F:arginine-tRNA ligase activity"/>
    <property type="evidence" value="ECO:0007669"/>
    <property type="project" value="UniProtKB-EC"/>
</dbReference>
<gene>
    <name evidence="9 13" type="primary">argS</name>
    <name evidence="13" type="ORF">NE663_03565</name>
</gene>
<dbReference type="InterPro" id="IPR009080">
    <property type="entry name" value="tRNAsynth_Ia_anticodon-bd"/>
</dbReference>
<dbReference type="Pfam" id="PF00750">
    <property type="entry name" value="tRNA-synt_1d"/>
    <property type="match status" value="1"/>
</dbReference>
<evidence type="ECO:0000259" key="12">
    <source>
        <dbReference type="SMART" id="SM01016"/>
    </source>
</evidence>
<evidence type="ECO:0000259" key="11">
    <source>
        <dbReference type="SMART" id="SM00836"/>
    </source>
</evidence>
<dbReference type="SUPFAM" id="SSF47323">
    <property type="entry name" value="Anticodon-binding domain of a subclass of class I aminoacyl-tRNA synthetases"/>
    <property type="match status" value="1"/>
</dbReference>
<dbReference type="InterPro" id="IPR008909">
    <property type="entry name" value="DALR_anticod-bd"/>
</dbReference>
<comment type="subcellular location">
    <subcellularLocation>
        <location evidence="9">Cytoplasm</location>
    </subcellularLocation>
</comment>
<evidence type="ECO:0000256" key="4">
    <source>
        <dbReference type="ARBA" id="ARBA00022741"/>
    </source>
</evidence>